<keyword evidence="3" id="KW-1185">Reference proteome</keyword>
<name>A0A8J3L9B1_9ACTN</name>
<evidence type="ECO:0000313" key="3">
    <source>
        <dbReference type="Proteomes" id="UP000630887"/>
    </source>
</evidence>
<dbReference type="InterPro" id="IPR023214">
    <property type="entry name" value="HAD_sf"/>
</dbReference>
<evidence type="ECO:0000313" key="2">
    <source>
        <dbReference type="EMBL" id="GIG10836.1"/>
    </source>
</evidence>
<gene>
    <name evidence="2" type="ORF">Cco03nite_75360</name>
</gene>
<dbReference type="InterPro" id="IPR056782">
    <property type="entry name" value="HAD_PNKP"/>
</dbReference>
<dbReference type="SUPFAM" id="SSF52540">
    <property type="entry name" value="P-loop containing nucleoside triphosphate hydrolases"/>
    <property type="match status" value="1"/>
</dbReference>
<dbReference type="EMBL" id="BONI01000102">
    <property type="protein sequence ID" value="GIG10836.1"/>
    <property type="molecule type" value="Genomic_DNA"/>
</dbReference>
<sequence length="301" mass="33349">MTTTGVNAMPTLTITRGLPGSGKTTWAKEQPGVRVNRDDLRRMLHGGNLGAGWAERQVTVAQRAQVEALLKAGADVICDDTNLRARVVRELAELAIDCGAQVTVRDFTDVPLAVCLERDAARPESERVGPEVIEGMHERYLAGRREPLVLPQRGPRLVYEPKPGLPRAVLVDLDGTVALMGDRSPYDHTRVHLDLPHQPVIDAVRALHAAGHAIVYCSGRVDACYDSTAAWLDKHVGVPYAALHMRETGDPRKDSVVKREIFDEQIRDTWYVVAVLDDRNQVVRMWRELGLTVFQVAEGDF</sequence>
<dbReference type="Gene3D" id="3.40.50.1000">
    <property type="entry name" value="HAD superfamily/HAD-like"/>
    <property type="match status" value="1"/>
</dbReference>
<reference evidence="2 3" key="1">
    <citation type="submission" date="2021-01" db="EMBL/GenBank/DDBJ databases">
        <title>Whole genome shotgun sequence of Catellatospora coxensis NBRC 107359.</title>
        <authorList>
            <person name="Komaki H."/>
            <person name="Tamura T."/>
        </authorList>
    </citation>
    <scope>NUCLEOTIDE SEQUENCE [LARGE SCALE GENOMIC DNA]</scope>
    <source>
        <strain evidence="2 3">NBRC 107359</strain>
    </source>
</reference>
<feature type="domain" description="Polynucleotide kinase PNKP phosphatase" evidence="1">
    <location>
        <begin position="166"/>
        <end position="301"/>
    </location>
</feature>
<dbReference type="Pfam" id="PF25109">
    <property type="entry name" value="HAD_PNKP"/>
    <property type="match status" value="1"/>
</dbReference>
<proteinExistence type="predicted"/>
<dbReference type="Pfam" id="PF13671">
    <property type="entry name" value="AAA_33"/>
    <property type="match status" value="1"/>
</dbReference>
<dbReference type="SUPFAM" id="SSF56784">
    <property type="entry name" value="HAD-like"/>
    <property type="match status" value="1"/>
</dbReference>
<comment type="caution">
    <text evidence="2">The sequence shown here is derived from an EMBL/GenBank/DDBJ whole genome shotgun (WGS) entry which is preliminary data.</text>
</comment>
<organism evidence="2 3">
    <name type="scientific">Catellatospora coxensis</name>
    <dbReference type="NCBI Taxonomy" id="310354"/>
    <lineage>
        <taxon>Bacteria</taxon>
        <taxon>Bacillati</taxon>
        <taxon>Actinomycetota</taxon>
        <taxon>Actinomycetes</taxon>
        <taxon>Micromonosporales</taxon>
        <taxon>Micromonosporaceae</taxon>
        <taxon>Catellatospora</taxon>
    </lineage>
</organism>
<dbReference type="Gene3D" id="3.40.50.300">
    <property type="entry name" value="P-loop containing nucleotide triphosphate hydrolases"/>
    <property type="match status" value="1"/>
</dbReference>
<dbReference type="InterPro" id="IPR036412">
    <property type="entry name" value="HAD-like_sf"/>
</dbReference>
<protein>
    <recommendedName>
        <fullName evidence="1">Polynucleotide kinase PNKP phosphatase domain-containing protein</fullName>
    </recommendedName>
</protein>
<dbReference type="AlphaFoldDB" id="A0A8J3L9B1"/>
<dbReference type="RefSeq" id="WP_239167976.1">
    <property type="nucleotide sequence ID" value="NZ_BAAALC010000036.1"/>
</dbReference>
<accession>A0A8J3L9B1</accession>
<dbReference type="Proteomes" id="UP000630887">
    <property type="component" value="Unassembled WGS sequence"/>
</dbReference>
<dbReference type="InterPro" id="IPR027417">
    <property type="entry name" value="P-loop_NTPase"/>
</dbReference>
<evidence type="ECO:0000259" key="1">
    <source>
        <dbReference type="Pfam" id="PF25109"/>
    </source>
</evidence>